<dbReference type="Gene3D" id="3.30.1490.20">
    <property type="entry name" value="ATP-grasp fold, A domain"/>
    <property type="match status" value="1"/>
</dbReference>
<proteinExistence type="predicted"/>
<dbReference type="PANTHER" id="PTHR43585:SF2">
    <property type="entry name" value="ATP-GRASP ENZYME FSQD"/>
    <property type="match status" value="1"/>
</dbReference>
<dbReference type="SUPFAM" id="SSF56059">
    <property type="entry name" value="Glutathione synthetase ATP-binding domain-like"/>
    <property type="match status" value="1"/>
</dbReference>
<dbReference type="AlphaFoldDB" id="A0A8H9J2V1"/>
<accession>A0A8H9J2V1</accession>
<evidence type="ECO:0000313" key="6">
    <source>
        <dbReference type="EMBL" id="GHF66419.1"/>
    </source>
</evidence>
<evidence type="ECO:0000256" key="3">
    <source>
        <dbReference type="ARBA" id="ARBA00022840"/>
    </source>
</evidence>
<evidence type="ECO:0000256" key="1">
    <source>
        <dbReference type="ARBA" id="ARBA00022598"/>
    </source>
</evidence>
<dbReference type="GO" id="GO:0046872">
    <property type="term" value="F:metal ion binding"/>
    <property type="evidence" value="ECO:0007669"/>
    <property type="project" value="InterPro"/>
</dbReference>
<dbReference type="InterPro" id="IPR011761">
    <property type="entry name" value="ATP-grasp"/>
</dbReference>
<protein>
    <recommendedName>
        <fullName evidence="5">ATP-grasp domain-containing protein</fullName>
    </recommendedName>
</protein>
<keyword evidence="3 4" id="KW-0067">ATP-binding</keyword>
<evidence type="ECO:0000259" key="5">
    <source>
        <dbReference type="PROSITE" id="PS50975"/>
    </source>
</evidence>
<evidence type="ECO:0000256" key="2">
    <source>
        <dbReference type="ARBA" id="ARBA00022741"/>
    </source>
</evidence>
<sequence length="465" mass="50490">MIVVSGVGRRPAFILFGDLHKIGPYLADLDRRGLAVLLVSGRGGTSLARRAREMLGKPGHPLGAVADVLLTDGGDSAGIADRAAQWAERYRVVGALAVAEVFVEPAALVCDLLALPGVGPRASVVCRNKALQRRYLEHWSPLSVLVQRGGAGTDEIGRDRYREVPARFTDRFPTVVKPLTLESSMGVRVARDEEELFALLAGLGPRSEILVEERVSGREYNVDTIVVDGELLTTMITQKGTNERSTNYFVEVAHTTPPTNLDPGEKRRIERTHGSVVKRLRFGTGMAHAEYRLTDDGRVVLMEIAARPPGDACLPLYELATGQPVEPALIDAALGGATTYPGCPARRARQLYFEHTPGRLAEVRVDWPEPVRPRWLADTTGIWPEFRPTGARDPLRLHEVLVLKRRGEQLGAITDSSGRAVTAVFDAPLDADIDVAEMRVRDAVTVVTRDDALETSGGRIGGADA</sequence>
<dbReference type="GO" id="GO:0005524">
    <property type="term" value="F:ATP binding"/>
    <property type="evidence" value="ECO:0007669"/>
    <property type="project" value="UniProtKB-UniRule"/>
</dbReference>
<evidence type="ECO:0000256" key="4">
    <source>
        <dbReference type="PROSITE-ProRule" id="PRU00409"/>
    </source>
</evidence>
<dbReference type="GO" id="GO:0016874">
    <property type="term" value="F:ligase activity"/>
    <property type="evidence" value="ECO:0007669"/>
    <property type="project" value="UniProtKB-KW"/>
</dbReference>
<keyword evidence="7" id="KW-1185">Reference proteome</keyword>
<dbReference type="Gene3D" id="3.30.470.20">
    <property type="entry name" value="ATP-grasp fold, B domain"/>
    <property type="match status" value="1"/>
</dbReference>
<name>A0A8H9J2V1_9PSEU</name>
<keyword evidence="2 4" id="KW-0547">Nucleotide-binding</keyword>
<gene>
    <name evidence="6" type="ORF">GCM10017566_45260</name>
</gene>
<dbReference type="PANTHER" id="PTHR43585">
    <property type="entry name" value="FUMIPYRROLE BIOSYNTHESIS PROTEIN C"/>
    <property type="match status" value="1"/>
</dbReference>
<reference evidence="6" key="1">
    <citation type="journal article" date="2014" name="Int. J. Syst. Evol. Microbiol.">
        <title>Complete genome sequence of Corynebacterium casei LMG S-19264T (=DSM 44701T), isolated from a smear-ripened cheese.</title>
        <authorList>
            <consortium name="US DOE Joint Genome Institute (JGI-PGF)"/>
            <person name="Walter F."/>
            <person name="Albersmeier A."/>
            <person name="Kalinowski J."/>
            <person name="Ruckert C."/>
        </authorList>
    </citation>
    <scope>NUCLEOTIDE SEQUENCE</scope>
    <source>
        <strain evidence="6">CGMCC 4.7679</strain>
    </source>
</reference>
<dbReference type="InterPro" id="IPR013815">
    <property type="entry name" value="ATP_grasp_subdomain_1"/>
</dbReference>
<dbReference type="Pfam" id="PF13535">
    <property type="entry name" value="ATP-grasp_4"/>
    <property type="match status" value="1"/>
</dbReference>
<organism evidence="6 7">
    <name type="scientific">Amycolatopsis bartoniae</name>
    <dbReference type="NCBI Taxonomy" id="941986"/>
    <lineage>
        <taxon>Bacteria</taxon>
        <taxon>Bacillati</taxon>
        <taxon>Actinomycetota</taxon>
        <taxon>Actinomycetes</taxon>
        <taxon>Pseudonocardiales</taxon>
        <taxon>Pseudonocardiaceae</taxon>
        <taxon>Amycolatopsis</taxon>
    </lineage>
</organism>
<feature type="domain" description="ATP-grasp" evidence="5">
    <location>
        <begin position="142"/>
        <end position="334"/>
    </location>
</feature>
<reference evidence="6" key="2">
    <citation type="submission" date="2020-09" db="EMBL/GenBank/DDBJ databases">
        <authorList>
            <person name="Sun Q."/>
            <person name="Zhou Y."/>
        </authorList>
    </citation>
    <scope>NUCLEOTIDE SEQUENCE</scope>
    <source>
        <strain evidence="6">CGMCC 4.7679</strain>
    </source>
</reference>
<dbReference type="EMBL" id="BNAV01000006">
    <property type="protein sequence ID" value="GHF66419.1"/>
    <property type="molecule type" value="Genomic_DNA"/>
</dbReference>
<dbReference type="PROSITE" id="PS50975">
    <property type="entry name" value="ATP_GRASP"/>
    <property type="match status" value="1"/>
</dbReference>
<dbReference type="Gene3D" id="3.40.50.20">
    <property type="match status" value="1"/>
</dbReference>
<keyword evidence="1" id="KW-0436">Ligase</keyword>
<dbReference type="Proteomes" id="UP000658656">
    <property type="component" value="Unassembled WGS sequence"/>
</dbReference>
<evidence type="ECO:0000313" key="7">
    <source>
        <dbReference type="Proteomes" id="UP000658656"/>
    </source>
</evidence>
<comment type="caution">
    <text evidence="6">The sequence shown here is derived from an EMBL/GenBank/DDBJ whole genome shotgun (WGS) entry which is preliminary data.</text>
</comment>
<dbReference type="InterPro" id="IPR052032">
    <property type="entry name" value="ATP-dep_AA_Ligase"/>
</dbReference>